<dbReference type="InterPro" id="IPR009711">
    <property type="entry name" value="UPF0473"/>
</dbReference>
<evidence type="ECO:0000313" key="1">
    <source>
        <dbReference type="EMBL" id="HIR71730.1"/>
    </source>
</evidence>
<dbReference type="EMBL" id="DVHM01000183">
    <property type="protein sequence ID" value="HIR71730.1"/>
    <property type="molecule type" value="Genomic_DNA"/>
</dbReference>
<gene>
    <name evidence="1" type="ORF">IAA55_10700</name>
</gene>
<evidence type="ECO:0000313" key="2">
    <source>
        <dbReference type="Proteomes" id="UP000823912"/>
    </source>
</evidence>
<protein>
    <submittedName>
        <fullName evidence="1">DUF1292 domain-containing protein</fullName>
    </submittedName>
</protein>
<reference evidence="1" key="2">
    <citation type="journal article" date="2021" name="PeerJ">
        <title>Extensive microbial diversity within the chicken gut microbiome revealed by metagenomics and culture.</title>
        <authorList>
            <person name="Gilroy R."/>
            <person name="Ravi A."/>
            <person name="Getino M."/>
            <person name="Pursley I."/>
            <person name="Horton D.L."/>
            <person name="Alikhan N.F."/>
            <person name="Baker D."/>
            <person name="Gharbi K."/>
            <person name="Hall N."/>
            <person name="Watson M."/>
            <person name="Adriaenssens E.M."/>
            <person name="Foster-Nyarko E."/>
            <person name="Jarju S."/>
            <person name="Secka A."/>
            <person name="Antonio M."/>
            <person name="Oren A."/>
            <person name="Chaudhuri R.R."/>
            <person name="La Ragione R."/>
            <person name="Hildebrand F."/>
            <person name="Pallen M.J."/>
        </authorList>
    </citation>
    <scope>NUCLEOTIDE SEQUENCE</scope>
    <source>
        <strain evidence="1">ChiSjej5B23-6657</strain>
    </source>
</reference>
<proteinExistence type="predicted"/>
<dbReference type="AlphaFoldDB" id="A0A9D1EB67"/>
<dbReference type="Proteomes" id="UP000823912">
    <property type="component" value="Unassembled WGS sequence"/>
</dbReference>
<accession>A0A9D1EB67</accession>
<name>A0A9D1EB67_9FIRM</name>
<reference evidence="1" key="1">
    <citation type="submission" date="2020-10" db="EMBL/GenBank/DDBJ databases">
        <authorList>
            <person name="Gilroy R."/>
        </authorList>
    </citation>
    <scope>NUCLEOTIDE SEQUENCE</scope>
    <source>
        <strain evidence="1">ChiSjej5B23-6657</strain>
    </source>
</reference>
<sequence length="85" mass="9916">MEKIKLTTTDPAEELEVYVLEETTINQQKYLLVAEEETGDCEAFILKLTGEEQEDYTYVPVEDEVEFSAVLKVFEELLEDTDFER</sequence>
<organism evidence="1 2">
    <name type="scientific">Candidatus Pullilachnospira gallistercoris</name>
    <dbReference type="NCBI Taxonomy" id="2840911"/>
    <lineage>
        <taxon>Bacteria</taxon>
        <taxon>Bacillati</taxon>
        <taxon>Bacillota</taxon>
        <taxon>Clostridia</taxon>
        <taxon>Lachnospirales</taxon>
        <taxon>Lachnospiraceae</taxon>
        <taxon>Lachnospiraceae incertae sedis</taxon>
        <taxon>Candidatus Pullilachnospira</taxon>
    </lineage>
</organism>
<comment type="caution">
    <text evidence="1">The sequence shown here is derived from an EMBL/GenBank/DDBJ whole genome shotgun (WGS) entry which is preliminary data.</text>
</comment>
<dbReference type="Pfam" id="PF06949">
    <property type="entry name" value="DUF1292"/>
    <property type="match status" value="1"/>
</dbReference>